<evidence type="ECO:0000256" key="3">
    <source>
        <dbReference type="ARBA" id="ARBA00022927"/>
    </source>
</evidence>
<feature type="transmembrane region" description="Helical" evidence="7">
    <location>
        <begin position="221"/>
        <end position="239"/>
    </location>
</feature>
<proteinExistence type="inferred from homology"/>
<accession>A0A8J3GP26</accession>
<gene>
    <name evidence="7 8" type="primary">tatC</name>
    <name evidence="8" type="ORF">GCM10011600_08500</name>
</gene>
<dbReference type="Proteomes" id="UP000617531">
    <property type="component" value="Unassembled WGS sequence"/>
</dbReference>
<dbReference type="GO" id="GO:0043953">
    <property type="term" value="P:protein transport by the Tat complex"/>
    <property type="evidence" value="ECO:0007669"/>
    <property type="project" value="UniProtKB-UniRule"/>
</dbReference>
<keyword evidence="7" id="KW-1003">Cell membrane</keyword>
<keyword evidence="4 7" id="KW-1133">Transmembrane helix</keyword>
<keyword evidence="3 7" id="KW-0653">Protein transport</keyword>
<dbReference type="PRINTS" id="PR01840">
    <property type="entry name" value="TATCFAMILY"/>
</dbReference>
<organism evidence="8 9">
    <name type="scientific">Pseudolysinimonas yzui</name>
    <dbReference type="NCBI Taxonomy" id="2708254"/>
    <lineage>
        <taxon>Bacteria</taxon>
        <taxon>Bacillati</taxon>
        <taxon>Actinomycetota</taxon>
        <taxon>Actinomycetes</taxon>
        <taxon>Micrococcales</taxon>
        <taxon>Microbacteriaceae</taxon>
        <taxon>Pseudolysinimonas</taxon>
    </lineage>
</organism>
<dbReference type="HAMAP" id="MF_00902">
    <property type="entry name" value="TatC"/>
    <property type="match status" value="1"/>
</dbReference>
<dbReference type="AlphaFoldDB" id="A0A8J3GP26"/>
<dbReference type="Pfam" id="PF00902">
    <property type="entry name" value="TatC"/>
    <property type="match status" value="1"/>
</dbReference>
<dbReference type="RefSeq" id="WP_308433077.1">
    <property type="nucleotide sequence ID" value="NZ_BNAI01000001.1"/>
</dbReference>
<comment type="subunit">
    <text evidence="7">The Tat system comprises two distinct complexes: a TatABC complex, containing multiple copies of TatA, TatB and TatC subunits, and a separate TatA complex, containing only TatA subunits. Substrates initially bind to the TatABC complex, which probably triggers association of the separate TatA complex to form the active translocon.</text>
</comment>
<comment type="similarity">
    <text evidence="7">Belongs to the TatC family.</text>
</comment>
<feature type="transmembrane region" description="Helical" evidence="7">
    <location>
        <begin position="99"/>
        <end position="125"/>
    </location>
</feature>
<dbReference type="GO" id="GO:0033281">
    <property type="term" value="C:TAT protein transport complex"/>
    <property type="evidence" value="ECO:0007669"/>
    <property type="project" value="UniProtKB-UniRule"/>
</dbReference>
<dbReference type="InterPro" id="IPR002033">
    <property type="entry name" value="TatC"/>
</dbReference>
<comment type="caution">
    <text evidence="8">The sequence shown here is derived from an EMBL/GenBank/DDBJ whole genome shotgun (WGS) entry which is preliminary data.</text>
</comment>
<reference evidence="8" key="1">
    <citation type="journal article" date="2014" name="Int. J. Syst. Evol. Microbiol.">
        <title>Complete genome sequence of Corynebacterium casei LMG S-19264T (=DSM 44701T), isolated from a smear-ripened cheese.</title>
        <authorList>
            <consortium name="US DOE Joint Genome Institute (JGI-PGF)"/>
            <person name="Walter F."/>
            <person name="Albersmeier A."/>
            <person name="Kalinowski J."/>
            <person name="Ruckert C."/>
        </authorList>
    </citation>
    <scope>NUCLEOTIDE SEQUENCE</scope>
    <source>
        <strain evidence="8">CGMCC 1.16548</strain>
    </source>
</reference>
<evidence type="ECO:0000256" key="7">
    <source>
        <dbReference type="HAMAP-Rule" id="MF_00902"/>
    </source>
</evidence>
<name>A0A8J3GP26_9MICO</name>
<keyword evidence="7" id="KW-0813">Transport</keyword>
<comment type="subcellular location">
    <subcellularLocation>
        <location evidence="7">Cell membrane</location>
        <topology evidence="7">Multi-pass membrane protein</topology>
    </subcellularLocation>
    <subcellularLocation>
        <location evidence="1">Membrane</location>
        <topology evidence="1">Multi-pass membrane protein</topology>
    </subcellularLocation>
</comment>
<keyword evidence="5 7" id="KW-0811">Translocation</keyword>
<keyword evidence="6 7" id="KW-0472">Membrane</keyword>
<feature type="transmembrane region" description="Helical" evidence="7">
    <location>
        <begin position="137"/>
        <end position="158"/>
    </location>
</feature>
<evidence type="ECO:0000256" key="1">
    <source>
        <dbReference type="ARBA" id="ARBA00004141"/>
    </source>
</evidence>
<dbReference type="EMBL" id="BNAI01000001">
    <property type="protein sequence ID" value="GHF09757.1"/>
    <property type="molecule type" value="Genomic_DNA"/>
</dbReference>
<dbReference type="PANTHER" id="PTHR30371:SF0">
    <property type="entry name" value="SEC-INDEPENDENT PROTEIN TRANSLOCASE PROTEIN TATC, CHLOROPLASTIC-RELATED"/>
    <property type="match status" value="1"/>
</dbReference>
<dbReference type="PANTHER" id="PTHR30371">
    <property type="entry name" value="SEC-INDEPENDENT PROTEIN TRANSLOCASE PROTEIN TATC"/>
    <property type="match status" value="1"/>
</dbReference>
<dbReference type="GO" id="GO:0065002">
    <property type="term" value="P:intracellular protein transmembrane transport"/>
    <property type="evidence" value="ECO:0007669"/>
    <property type="project" value="TreeGrafter"/>
</dbReference>
<feature type="transmembrane region" description="Helical" evidence="7">
    <location>
        <begin position="26"/>
        <end position="44"/>
    </location>
</feature>
<evidence type="ECO:0000256" key="6">
    <source>
        <dbReference type="ARBA" id="ARBA00023136"/>
    </source>
</evidence>
<evidence type="ECO:0000256" key="5">
    <source>
        <dbReference type="ARBA" id="ARBA00023010"/>
    </source>
</evidence>
<keyword evidence="2 7" id="KW-0812">Transmembrane</keyword>
<sequence length="279" mass="30391">MAAPRRRNPEGRMSLGAHLVELRKRLTRAALAIVGGTIIGWMVYDLTWVGNLLEPAMAGAGKALTDVGTWAALREPIERIAEAQDAAINFTTITGALDIQFQVALATGIVLSSPVWLYQLFAFFVPGLTGREKRYTFGFFFTAIPLFLAGCASGWFVLPRIVEVMANFVPPGATTLYDAKYYLDFVLKLMLAIGVAFVLPVFLVLLNFVGVLRGISILKGWRWAVLAIVVFTAIATPAADVLSMVLLAIPMTVLYFAAVGIAVWHDRIADRRAAASLEE</sequence>
<evidence type="ECO:0000256" key="4">
    <source>
        <dbReference type="ARBA" id="ARBA00022989"/>
    </source>
</evidence>
<protein>
    <recommendedName>
        <fullName evidence="7">Sec-independent protein translocase protein TatC</fullName>
    </recommendedName>
</protein>
<evidence type="ECO:0000313" key="9">
    <source>
        <dbReference type="Proteomes" id="UP000617531"/>
    </source>
</evidence>
<dbReference type="NCBIfam" id="TIGR00945">
    <property type="entry name" value="tatC"/>
    <property type="match status" value="1"/>
</dbReference>
<feature type="transmembrane region" description="Helical" evidence="7">
    <location>
        <begin position="245"/>
        <end position="264"/>
    </location>
</feature>
<evidence type="ECO:0000256" key="2">
    <source>
        <dbReference type="ARBA" id="ARBA00022692"/>
    </source>
</evidence>
<keyword evidence="9" id="KW-1185">Reference proteome</keyword>
<dbReference type="GO" id="GO:0009977">
    <property type="term" value="F:proton motive force dependent protein transmembrane transporter activity"/>
    <property type="evidence" value="ECO:0007669"/>
    <property type="project" value="TreeGrafter"/>
</dbReference>
<reference evidence="8" key="2">
    <citation type="submission" date="2020-09" db="EMBL/GenBank/DDBJ databases">
        <authorList>
            <person name="Sun Q."/>
            <person name="Zhou Y."/>
        </authorList>
    </citation>
    <scope>NUCLEOTIDE SEQUENCE</scope>
    <source>
        <strain evidence="8">CGMCC 1.16548</strain>
    </source>
</reference>
<evidence type="ECO:0000313" key="8">
    <source>
        <dbReference type="EMBL" id="GHF09757.1"/>
    </source>
</evidence>
<feature type="transmembrane region" description="Helical" evidence="7">
    <location>
        <begin position="185"/>
        <end position="209"/>
    </location>
</feature>
<comment type="function">
    <text evidence="7">Part of the twin-arginine translocation (Tat) system that transports large folded proteins containing a characteristic twin-arginine motif in their signal peptide across membranes. Together with TatB, TatC is part of a receptor directly interacting with Tat signal peptides.</text>
</comment>